<dbReference type="GO" id="GO:0009523">
    <property type="term" value="C:photosystem II"/>
    <property type="evidence" value="ECO:0007669"/>
    <property type="project" value="UniProtKB-KW"/>
</dbReference>
<dbReference type="OrthoDB" id="9813892at2"/>
<sequence length="386" mass="41659">MNNRVHVGGAVAALLLSNAVLAEGVPDNLELSATISGRAANSLMLDIDRAGNRIVTVGERGHILYSEDNGNHWQQGAVPVAVNLTAVDFISETEGWAVGHDGVILHSQDGGTRWHKQLDGIALNQMLVASAEQRLSELRGVSEGAEESEQLQWQIENAEFALDDALVGQEDGPTKPLLNIHFIDEKLGFAMGAYGLLLQTGDGGKQWLPILHRLDNPDGFHLNAMTQAPNGTLYLVGEAGSVFRSQDRGKSWKRLQFPYEGSLFDVLATERGVTVVGLRGHLFFSSDQGVSWLQRATQTQSTLAAIVNKGEEIMVVGSEGVVLTSSDGGQHYRLSQQADRKPYSAVSYLNDNEAVAVGVGGAQRLSPHPASMLWMASDHHSRGVQR</sequence>
<organism evidence="5 6">
    <name type="scientific">Ferrimonas aestuarii</name>
    <dbReference type="NCBI Taxonomy" id="2569539"/>
    <lineage>
        <taxon>Bacteria</taxon>
        <taxon>Pseudomonadati</taxon>
        <taxon>Pseudomonadota</taxon>
        <taxon>Gammaproteobacteria</taxon>
        <taxon>Alteromonadales</taxon>
        <taxon>Ferrimonadaceae</taxon>
        <taxon>Ferrimonas</taxon>
    </lineage>
</organism>
<feature type="domain" description="Photosynthesis system II assembly factor Ycf48/Hcf136-like" evidence="4">
    <location>
        <begin position="43"/>
        <end position="116"/>
    </location>
</feature>
<name>A0A4U1BU73_9GAMM</name>
<evidence type="ECO:0000256" key="3">
    <source>
        <dbReference type="SAM" id="SignalP"/>
    </source>
</evidence>
<comment type="caution">
    <text evidence="5">The sequence shown here is derived from an EMBL/GenBank/DDBJ whole genome shotgun (WGS) entry which is preliminary data.</text>
</comment>
<protein>
    <submittedName>
        <fullName evidence="5">Photosystem I reaction center subunit IV</fullName>
    </submittedName>
</protein>
<dbReference type="AlphaFoldDB" id="A0A4U1BU73"/>
<feature type="signal peptide" evidence="3">
    <location>
        <begin position="1"/>
        <end position="22"/>
    </location>
</feature>
<reference evidence="5 6" key="1">
    <citation type="submission" date="2019-04" db="EMBL/GenBank/DDBJ databases">
        <authorList>
            <person name="Hwang J.C."/>
        </authorList>
    </citation>
    <scope>NUCLEOTIDE SEQUENCE [LARGE SCALE GENOMIC DNA]</scope>
    <source>
        <strain evidence="5 6">IMCC35002</strain>
    </source>
</reference>
<dbReference type="SUPFAM" id="SSF50939">
    <property type="entry name" value="Sialidases"/>
    <property type="match status" value="1"/>
</dbReference>
<dbReference type="InterPro" id="IPR028203">
    <property type="entry name" value="PSII_CF48-like_dom"/>
</dbReference>
<dbReference type="PANTHER" id="PTHR47199">
    <property type="entry name" value="PHOTOSYSTEM II STABILITY/ASSEMBLY FACTOR HCF136, CHLOROPLASTIC"/>
    <property type="match status" value="1"/>
</dbReference>
<dbReference type="Pfam" id="PF14870">
    <property type="entry name" value="PSII_BNR"/>
    <property type="match status" value="2"/>
</dbReference>
<accession>A0A4U1BU73</accession>
<evidence type="ECO:0000313" key="6">
    <source>
        <dbReference type="Proteomes" id="UP000305675"/>
    </source>
</evidence>
<dbReference type="EMBL" id="SWCJ01000002">
    <property type="protein sequence ID" value="TKB57508.1"/>
    <property type="molecule type" value="Genomic_DNA"/>
</dbReference>
<dbReference type="InterPro" id="IPR036278">
    <property type="entry name" value="Sialidase_sf"/>
</dbReference>
<keyword evidence="1" id="KW-0602">Photosynthesis</keyword>
<evidence type="ECO:0000256" key="2">
    <source>
        <dbReference type="ARBA" id="ARBA00023276"/>
    </source>
</evidence>
<proteinExistence type="predicted"/>
<dbReference type="Gene3D" id="2.130.10.10">
    <property type="entry name" value="YVTN repeat-like/Quinoprotein amine dehydrogenase"/>
    <property type="match status" value="2"/>
</dbReference>
<keyword evidence="6" id="KW-1185">Reference proteome</keyword>
<evidence type="ECO:0000256" key="1">
    <source>
        <dbReference type="ARBA" id="ARBA00022531"/>
    </source>
</evidence>
<dbReference type="PANTHER" id="PTHR47199:SF2">
    <property type="entry name" value="PHOTOSYSTEM II STABILITY_ASSEMBLY FACTOR HCF136, CHLOROPLASTIC"/>
    <property type="match status" value="1"/>
</dbReference>
<dbReference type="InterPro" id="IPR015943">
    <property type="entry name" value="WD40/YVTN_repeat-like_dom_sf"/>
</dbReference>
<keyword evidence="3" id="KW-0732">Signal</keyword>
<feature type="chain" id="PRO_5020713188" evidence="3">
    <location>
        <begin position="23"/>
        <end position="386"/>
    </location>
</feature>
<gene>
    <name evidence="5" type="ORF">FCL42_04350</name>
</gene>
<dbReference type="Proteomes" id="UP000305675">
    <property type="component" value="Unassembled WGS sequence"/>
</dbReference>
<evidence type="ECO:0000259" key="4">
    <source>
        <dbReference type="Pfam" id="PF14870"/>
    </source>
</evidence>
<dbReference type="RefSeq" id="WP_136862153.1">
    <property type="nucleotide sequence ID" value="NZ_SWCJ01000002.1"/>
</dbReference>
<evidence type="ECO:0000313" key="5">
    <source>
        <dbReference type="EMBL" id="TKB57508.1"/>
    </source>
</evidence>
<keyword evidence="2" id="KW-0604">Photosystem II</keyword>
<feature type="domain" description="Photosynthesis system II assembly factor Ycf48/Hcf136-like" evidence="4">
    <location>
        <begin position="176"/>
        <end position="256"/>
    </location>
</feature>
<dbReference type="GO" id="GO:0015979">
    <property type="term" value="P:photosynthesis"/>
    <property type="evidence" value="ECO:0007669"/>
    <property type="project" value="UniProtKB-KW"/>
</dbReference>